<evidence type="ECO:0000313" key="2">
    <source>
        <dbReference type="EMBL" id="CAD7434029.1"/>
    </source>
</evidence>
<dbReference type="AlphaFoldDB" id="A0A7R9EHE1"/>
<sequence length="128" mass="14066">MFHRNSAWDAQSHVNSMGRYSRADSSARNIGGDGNKLISKWKNGKDHYLKCKRNSLKSGSGASKKFKYTYADQLSFLSKIDVARTTSASSMEDAEGQSAEDEVESQTDLGPNQLTKNKANSEQPKEAG</sequence>
<accession>A0A7R9EHE1</accession>
<feature type="region of interest" description="Disordered" evidence="1">
    <location>
        <begin position="85"/>
        <end position="128"/>
    </location>
</feature>
<reference evidence="2" key="1">
    <citation type="submission" date="2020-11" db="EMBL/GenBank/DDBJ databases">
        <authorList>
            <person name="Tran Van P."/>
        </authorList>
    </citation>
    <scope>NUCLEOTIDE SEQUENCE</scope>
</reference>
<evidence type="ECO:0000256" key="1">
    <source>
        <dbReference type="SAM" id="MobiDB-lite"/>
    </source>
</evidence>
<gene>
    <name evidence="2" type="ORF">TMSB3V08_LOCUS10692</name>
</gene>
<name>A0A7R9EHE1_9NEOP</name>
<feature type="compositionally biased region" description="Polar residues" evidence="1">
    <location>
        <begin position="106"/>
        <end position="122"/>
    </location>
</feature>
<feature type="compositionally biased region" description="Acidic residues" evidence="1">
    <location>
        <begin position="92"/>
        <end position="105"/>
    </location>
</feature>
<protein>
    <submittedName>
        <fullName evidence="2">Uncharacterized protein</fullName>
    </submittedName>
</protein>
<organism evidence="2">
    <name type="scientific">Timema monikensis</name>
    <dbReference type="NCBI Taxonomy" id="170555"/>
    <lineage>
        <taxon>Eukaryota</taxon>
        <taxon>Metazoa</taxon>
        <taxon>Ecdysozoa</taxon>
        <taxon>Arthropoda</taxon>
        <taxon>Hexapoda</taxon>
        <taxon>Insecta</taxon>
        <taxon>Pterygota</taxon>
        <taxon>Neoptera</taxon>
        <taxon>Polyneoptera</taxon>
        <taxon>Phasmatodea</taxon>
        <taxon>Timematodea</taxon>
        <taxon>Timematoidea</taxon>
        <taxon>Timematidae</taxon>
        <taxon>Timema</taxon>
    </lineage>
</organism>
<proteinExistence type="predicted"/>
<dbReference type="EMBL" id="OB797038">
    <property type="protein sequence ID" value="CAD7434029.1"/>
    <property type="molecule type" value="Genomic_DNA"/>
</dbReference>